<evidence type="ECO:0000256" key="1">
    <source>
        <dbReference type="SAM" id="Phobius"/>
    </source>
</evidence>
<name>A0A8J3QRW8_9ACTN</name>
<evidence type="ECO:0000313" key="3">
    <source>
        <dbReference type="EMBL" id="GIH14438.1"/>
    </source>
</evidence>
<dbReference type="GO" id="GO:0004519">
    <property type="term" value="F:endonuclease activity"/>
    <property type="evidence" value="ECO:0007669"/>
    <property type="project" value="UniProtKB-KW"/>
</dbReference>
<evidence type="ECO:0000313" key="4">
    <source>
        <dbReference type="Proteomes" id="UP000642748"/>
    </source>
</evidence>
<feature type="transmembrane region" description="Helical" evidence="1">
    <location>
        <begin position="51"/>
        <end position="72"/>
    </location>
</feature>
<comment type="caution">
    <text evidence="3">The sequence shown here is derived from an EMBL/GenBank/DDBJ whole genome shotgun (WGS) entry which is preliminary data.</text>
</comment>
<sequence>MLVAVCGLWVAVRAGGVEPPWPGSALLAFTPWVVVPAVVGLGVAATIRDRWATAAAAATVLVLALVVVPRSWGTGGESDGVVLRVMTANLRVGGADATTIVDLVRDNRIDVLALQEYTPEAGDAFDRAGLAALLPYRVADPEPLGIGSALFARTPLTGGATPVDPGGFVEATATVHPAGAAAVMVRSVHPCAPYTRAHERCWQRGLAGEPRATTRGTARLLMGDFNATLDHPGLRRLLASGYRDAAATTGTGLKPTWPEDLVPVATLDHVLVDARIGVRTVSVHPVPDTDHRAVCAVLTLPGQPDAG</sequence>
<keyword evidence="3" id="KW-0255">Endonuclease</keyword>
<reference evidence="3" key="1">
    <citation type="submission" date="2021-01" db="EMBL/GenBank/DDBJ databases">
        <title>Whole genome shotgun sequence of Rugosimonospora africana NBRC 104875.</title>
        <authorList>
            <person name="Komaki H."/>
            <person name="Tamura T."/>
        </authorList>
    </citation>
    <scope>NUCLEOTIDE SEQUENCE</scope>
    <source>
        <strain evidence="3">NBRC 104875</strain>
    </source>
</reference>
<dbReference type="Gene3D" id="3.60.10.10">
    <property type="entry name" value="Endonuclease/exonuclease/phosphatase"/>
    <property type="match status" value="1"/>
</dbReference>
<dbReference type="Proteomes" id="UP000642748">
    <property type="component" value="Unassembled WGS sequence"/>
</dbReference>
<organism evidence="3 4">
    <name type="scientific">Rugosimonospora africana</name>
    <dbReference type="NCBI Taxonomy" id="556532"/>
    <lineage>
        <taxon>Bacteria</taxon>
        <taxon>Bacillati</taxon>
        <taxon>Actinomycetota</taxon>
        <taxon>Actinomycetes</taxon>
        <taxon>Micromonosporales</taxon>
        <taxon>Micromonosporaceae</taxon>
        <taxon>Rugosimonospora</taxon>
    </lineage>
</organism>
<accession>A0A8J3QRW8</accession>
<feature type="transmembrane region" description="Helical" evidence="1">
    <location>
        <begin position="24"/>
        <end position="44"/>
    </location>
</feature>
<dbReference type="AlphaFoldDB" id="A0A8J3QRW8"/>
<keyword evidence="1" id="KW-0812">Transmembrane</keyword>
<proteinExistence type="predicted"/>
<dbReference type="EMBL" id="BONZ01000025">
    <property type="protein sequence ID" value="GIH14438.1"/>
    <property type="molecule type" value="Genomic_DNA"/>
</dbReference>
<feature type="domain" description="Endonuclease/exonuclease/phosphatase" evidence="2">
    <location>
        <begin position="86"/>
        <end position="291"/>
    </location>
</feature>
<protein>
    <submittedName>
        <fullName evidence="3">Endonuclease</fullName>
    </submittedName>
</protein>
<keyword evidence="3" id="KW-0540">Nuclease</keyword>
<keyword evidence="1" id="KW-1133">Transmembrane helix</keyword>
<dbReference type="Pfam" id="PF03372">
    <property type="entry name" value="Exo_endo_phos"/>
    <property type="match status" value="1"/>
</dbReference>
<gene>
    <name evidence="3" type="ORF">Raf01_26100</name>
</gene>
<dbReference type="SUPFAM" id="SSF56219">
    <property type="entry name" value="DNase I-like"/>
    <property type="match status" value="1"/>
</dbReference>
<keyword evidence="1" id="KW-0472">Membrane</keyword>
<dbReference type="InterPro" id="IPR005135">
    <property type="entry name" value="Endo/exonuclease/phosphatase"/>
</dbReference>
<keyword evidence="4" id="KW-1185">Reference proteome</keyword>
<evidence type="ECO:0000259" key="2">
    <source>
        <dbReference type="Pfam" id="PF03372"/>
    </source>
</evidence>
<dbReference type="RefSeq" id="WP_239133573.1">
    <property type="nucleotide sequence ID" value="NZ_BONZ01000025.1"/>
</dbReference>
<keyword evidence="3" id="KW-0378">Hydrolase</keyword>
<dbReference type="InterPro" id="IPR036691">
    <property type="entry name" value="Endo/exonu/phosph_ase_sf"/>
</dbReference>